<comment type="caution">
    <text evidence="2">The sequence shown here is derived from an EMBL/GenBank/DDBJ whole genome shotgun (WGS) entry which is preliminary data.</text>
</comment>
<accession>A0AAV6IPA4</accession>
<gene>
    <name evidence="2" type="ORF">RHGRI_029302</name>
</gene>
<feature type="region of interest" description="Disordered" evidence="1">
    <location>
        <begin position="80"/>
        <end position="133"/>
    </location>
</feature>
<reference evidence="2" key="1">
    <citation type="submission" date="2020-08" db="EMBL/GenBank/DDBJ databases">
        <title>Plant Genome Project.</title>
        <authorList>
            <person name="Zhang R.-G."/>
        </authorList>
    </citation>
    <scope>NUCLEOTIDE SEQUENCE</scope>
    <source>
        <strain evidence="2">WSP0</strain>
        <tissue evidence="2">Leaf</tissue>
    </source>
</reference>
<evidence type="ECO:0000313" key="2">
    <source>
        <dbReference type="EMBL" id="KAG5528570.1"/>
    </source>
</evidence>
<name>A0AAV6IPA4_9ERIC</name>
<keyword evidence="3" id="KW-1185">Reference proteome</keyword>
<proteinExistence type="predicted"/>
<evidence type="ECO:0000313" key="3">
    <source>
        <dbReference type="Proteomes" id="UP000823749"/>
    </source>
</evidence>
<organism evidence="2 3">
    <name type="scientific">Rhododendron griersonianum</name>
    <dbReference type="NCBI Taxonomy" id="479676"/>
    <lineage>
        <taxon>Eukaryota</taxon>
        <taxon>Viridiplantae</taxon>
        <taxon>Streptophyta</taxon>
        <taxon>Embryophyta</taxon>
        <taxon>Tracheophyta</taxon>
        <taxon>Spermatophyta</taxon>
        <taxon>Magnoliopsida</taxon>
        <taxon>eudicotyledons</taxon>
        <taxon>Gunneridae</taxon>
        <taxon>Pentapetalae</taxon>
        <taxon>asterids</taxon>
        <taxon>Ericales</taxon>
        <taxon>Ericaceae</taxon>
        <taxon>Ericoideae</taxon>
        <taxon>Rhodoreae</taxon>
        <taxon>Rhododendron</taxon>
    </lineage>
</organism>
<protein>
    <submittedName>
        <fullName evidence="2">Uncharacterized protein</fullName>
    </submittedName>
</protein>
<dbReference type="EMBL" id="JACTNZ010000010">
    <property type="protein sequence ID" value="KAG5528570.1"/>
    <property type="molecule type" value="Genomic_DNA"/>
</dbReference>
<sequence length="133" mass="14799">MGGMVMLFTFPNIVERNSLVNNKDIKNWFVSLKPWNDESSSLSKIVWINCRGMPTGFEMDIKFLHEEPFSSFLIHKNEGSPTGDLEVSLSPQSSGKDVDGVLMESTKVCDSLGEDKADNPSVDEVMESMHKGP</sequence>
<evidence type="ECO:0000256" key="1">
    <source>
        <dbReference type="SAM" id="MobiDB-lite"/>
    </source>
</evidence>
<dbReference type="Proteomes" id="UP000823749">
    <property type="component" value="Chromosome 10"/>
</dbReference>
<dbReference type="AlphaFoldDB" id="A0AAV6IPA4"/>